<proteinExistence type="predicted"/>
<dbReference type="Pfam" id="PF00359">
    <property type="entry name" value="PTS_EIIA_2"/>
    <property type="match status" value="1"/>
</dbReference>
<dbReference type="GO" id="GO:0008982">
    <property type="term" value="F:protein-N(PI)-phosphohistidine-sugar phosphotransferase activity"/>
    <property type="evidence" value="ECO:0007669"/>
    <property type="project" value="InterPro"/>
</dbReference>
<gene>
    <name evidence="8" type="ORF">SAMN02745912_00337</name>
</gene>
<evidence type="ECO:0000256" key="2">
    <source>
        <dbReference type="ARBA" id="ARBA00022448"/>
    </source>
</evidence>
<keyword evidence="9" id="KW-1185">Reference proteome</keyword>
<sequence>MMEKIIDINLIDLNLNCLNKEDAIISMANLLEKCGRLNNKEEYINEVIRREKLSSTGIGFGIGIPHGKSNAVKVPSLVFGRTKQGIEWQSLDGKPVNIIFLIAVPEKASNQHLKILASLSRKLMNQEFRKQLSEITNKKKLIEMLNGLIY</sequence>
<dbReference type="InterPro" id="IPR002178">
    <property type="entry name" value="PTS_EIIA_type-2_dom"/>
</dbReference>
<dbReference type="EMBL" id="FRAG01000002">
    <property type="protein sequence ID" value="SHJ55685.1"/>
    <property type="molecule type" value="Genomic_DNA"/>
</dbReference>
<dbReference type="GO" id="GO:0016020">
    <property type="term" value="C:membrane"/>
    <property type="evidence" value="ECO:0007669"/>
    <property type="project" value="InterPro"/>
</dbReference>
<evidence type="ECO:0000313" key="8">
    <source>
        <dbReference type="EMBL" id="SHJ55685.1"/>
    </source>
</evidence>
<dbReference type="CDD" id="cd00211">
    <property type="entry name" value="PTS_IIA_fru"/>
    <property type="match status" value="1"/>
</dbReference>
<dbReference type="Proteomes" id="UP000184465">
    <property type="component" value="Unassembled WGS sequence"/>
</dbReference>
<dbReference type="PROSITE" id="PS51094">
    <property type="entry name" value="PTS_EIIA_TYPE_2"/>
    <property type="match status" value="1"/>
</dbReference>
<organism evidence="8 9">
    <name type="scientific">Paramaledivibacter caminithermalis (strain DSM 15212 / CIP 107654 / DViRD3)</name>
    <name type="common">Clostridium caminithermale</name>
    <dbReference type="NCBI Taxonomy" id="1121301"/>
    <lineage>
        <taxon>Bacteria</taxon>
        <taxon>Bacillati</taxon>
        <taxon>Bacillota</taxon>
        <taxon>Clostridia</taxon>
        <taxon>Peptostreptococcales</taxon>
        <taxon>Caminicellaceae</taxon>
        <taxon>Paramaledivibacter</taxon>
    </lineage>
</organism>
<dbReference type="NCBIfam" id="TIGR00848">
    <property type="entry name" value="fruA"/>
    <property type="match status" value="1"/>
</dbReference>
<evidence type="ECO:0000259" key="7">
    <source>
        <dbReference type="PROSITE" id="PS51094"/>
    </source>
</evidence>
<keyword evidence="5" id="KW-0808">Transferase</keyword>
<evidence type="ECO:0000313" key="9">
    <source>
        <dbReference type="Proteomes" id="UP000184465"/>
    </source>
</evidence>
<evidence type="ECO:0000256" key="1">
    <source>
        <dbReference type="ARBA" id="ARBA00004496"/>
    </source>
</evidence>
<dbReference type="GO" id="GO:0009401">
    <property type="term" value="P:phosphoenolpyruvate-dependent sugar phosphotransferase system"/>
    <property type="evidence" value="ECO:0007669"/>
    <property type="project" value="UniProtKB-KW"/>
</dbReference>
<dbReference type="InterPro" id="IPR016152">
    <property type="entry name" value="PTrfase/Anion_transptr"/>
</dbReference>
<dbReference type="InterPro" id="IPR051541">
    <property type="entry name" value="PTS_SugarTrans_NitroReg"/>
</dbReference>
<dbReference type="PANTHER" id="PTHR47738:SF2">
    <property type="entry name" value="PTS SYSTEM FRUCTOSE-LIKE EIIA COMPONENT"/>
    <property type="match status" value="1"/>
</dbReference>
<dbReference type="SUPFAM" id="SSF55804">
    <property type="entry name" value="Phoshotransferase/anion transport protein"/>
    <property type="match status" value="1"/>
</dbReference>
<keyword evidence="4" id="KW-0762">Sugar transport</keyword>
<evidence type="ECO:0000256" key="6">
    <source>
        <dbReference type="ARBA" id="ARBA00022683"/>
    </source>
</evidence>
<evidence type="ECO:0000256" key="4">
    <source>
        <dbReference type="ARBA" id="ARBA00022597"/>
    </source>
</evidence>
<dbReference type="InterPro" id="IPR004715">
    <property type="entry name" value="PTS_IIA_fruc"/>
</dbReference>
<evidence type="ECO:0000256" key="5">
    <source>
        <dbReference type="ARBA" id="ARBA00022679"/>
    </source>
</evidence>
<accession>A0A1M6K9R7</accession>
<dbReference type="Gene3D" id="3.40.930.10">
    <property type="entry name" value="Mannitol-specific EII, Chain A"/>
    <property type="match status" value="1"/>
</dbReference>
<feature type="domain" description="PTS EIIA type-2" evidence="7">
    <location>
        <begin position="4"/>
        <end position="148"/>
    </location>
</feature>
<dbReference type="STRING" id="1121301.SAMN02745912_00337"/>
<keyword evidence="6" id="KW-0598">Phosphotransferase system</keyword>
<evidence type="ECO:0000256" key="3">
    <source>
        <dbReference type="ARBA" id="ARBA00022553"/>
    </source>
</evidence>
<dbReference type="RefSeq" id="WP_207550736.1">
    <property type="nucleotide sequence ID" value="NZ_FRAG01000002.1"/>
</dbReference>
<dbReference type="AlphaFoldDB" id="A0A1M6K9R7"/>
<protein>
    <submittedName>
        <fullName evidence="8">PTS system IIA component, Fru family</fullName>
    </submittedName>
</protein>
<keyword evidence="3" id="KW-0597">Phosphoprotein</keyword>
<keyword evidence="2" id="KW-0813">Transport</keyword>
<name>A0A1M6K9R7_PARC5</name>
<dbReference type="GO" id="GO:0005737">
    <property type="term" value="C:cytoplasm"/>
    <property type="evidence" value="ECO:0007669"/>
    <property type="project" value="UniProtKB-SubCell"/>
</dbReference>
<dbReference type="FunFam" id="3.40.930.10:FF:000009">
    <property type="entry name" value="PTS system, fructose specific IIABC component"/>
    <property type="match status" value="1"/>
</dbReference>
<dbReference type="PANTHER" id="PTHR47738">
    <property type="entry name" value="PTS SYSTEM FRUCTOSE-LIKE EIIA COMPONENT-RELATED"/>
    <property type="match status" value="1"/>
</dbReference>
<comment type="subcellular location">
    <subcellularLocation>
        <location evidence="1">Cytoplasm</location>
    </subcellularLocation>
</comment>
<reference evidence="8 9" key="1">
    <citation type="submission" date="2016-11" db="EMBL/GenBank/DDBJ databases">
        <authorList>
            <person name="Jaros S."/>
            <person name="Januszkiewicz K."/>
            <person name="Wedrychowicz H."/>
        </authorList>
    </citation>
    <scope>NUCLEOTIDE SEQUENCE [LARGE SCALE GENOMIC DNA]</scope>
    <source>
        <strain evidence="8 9">DSM 15212</strain>
    </source>
</reference>